<reference evidence="1" key="1">
    <citation type="submission" date="2014-11" db="EMBL/GenBank/DDBJ databases">
        <authorList>
            <person name="Amaro Gonzalez C."/>
        </authorList>
    </citation>
    <scope>NUCLEOTIDE SEQUENCE</scope>
</reference>
<organism evidence="1">
    <name type="scientific">Anguilla anguilla</name>
    <name type="common">European freshwater eel</name>
    <name type="synonym">Muraena anguilla</name>
    <dbReference type="NCBI Taxonomy" id="7936"/>
    <lineage>
        <taxon>Eukaryota</taxon>
        <taxon>Metazoa</taxon>
        <taxon>Chordata</taxon>
        <taxon>Craniata</taxon>
        <taxon>Vertebrata</taxon>
        <taxon>Euteleostomi</taxon>
        <taxon>Actinopterygii</taxon>
        <taxon>Neopterygii</taxon>
        <taxon>Teleostei</taxon>
        <taxon>Anguilliformes</taxon>
        <taxon>Anguillidae</taxon>
        <taxon>Anguilla</taxon>
    </lineage>
</organism>
<protein>
    <submittedName>
        <fullName evidence="1">Uncharacterized protein</fullName>
    </submittedName>
</protein>
<sequence>MCGEEHLLFSICLGPCKPAAFCSRTAVANFSLNMSHYSSAYWSPPQMHQISGVHV</sequence>
<name>A0A0E9V2D2_ANGAN</name>
<dbReference type="AlphaFoldDB" id="A0A0E9V2D2"/>
<evidence type="ECO:0000313" key="1">
    <source>
        <dbReference type="EMBL" id="JAH71398.1"/>
    </source>
</evidence>
<reference evidence="1" key="2">
    <citation type="journal article" date="2015" name="Fish Shellfish Immunol.">
        <title>Early steps in the European eel (Anguilla anguilla)-Vibrio vulnificus interaction in the gills: Role of the RtxA13 toxin.</title>
        <authorList>
            <person name="Callol A."/>
            <person name="Pajuelo D."/>
            <person name="Ebbesson L."/>
            <person name="Teles M."/>
            <person name="MacKenzie S."/>
            <person name="Amaro C."/>
        </authorList>
    </citation>
    <scope>NUCLEOTIDE SEQUENCE</scope>
</reference>
<accession>A0A0E9V2D2</accession>
<dbReference type="EMBL" id="GBXM01037179">
    <property type="protein sequence ID" value="JAH71398.1"/>
    <property type="molecule type" value="Transcribed_RNA"/>
</dbReference>
<proteinExistence type="predicted"/>